<evidence type="ECO:0000256" key="5">
    <source>
        <dbReference type="SAM" id="SignalP"/>
    </source>
</evidence>
<dbReference type="RefSeq" id="WP_348712844.1">
    <property type="nucleotide sequence ID" value="NZ_CAXIXY010000005.1"/>
</dbReference>
<dbReference type="InterPro" id="IPR008969">
    <property type="entry name" value="CarboxyPept-like_regulatory"/>
</dbReference>
<evidence type="ECO:0000313" key="8">
    <source>
        <dbReference type="Proteomes" id="UP001497416"/>
    </source>
</evidence>
<keyword evidence="7" id="KW-0675">Receptor</keyword>
<keyword evidence="2" id="KW-0472">Membrane</keyword>
<dbReference type="Proteomes" id="UP001497416">
    <property type="component" value="Unassembled WGS sequence"/>
</dbReference>
<dbReference type="Gene3D" id="2.170.130.10">
    <property type="entry name" value="TonB-dependent receptor, plug domain"/>
    <property type="match status" value="1"/>
</dbReference>
<feature type="domain" description="Outer membrane protein beta-barrel" evidence="6">
    <location>
        <begin position="368"/>
        <end position="763"/>
    </location>
</feature>
<feature type="chain" id="PRO_5047004297" evidence="5">
    <location>
        <begin position="23"/>
        <end position="790"/>
    </location>
</feature>
<dbReference type="SUPFAM" id="SSF56935">
    <property type="entry name" value="Porins"/>
    <property type="match status" value="1"/>
</dbReference>
<evidence type="ECO:0000256" key="3">
    <source>
        <dbReference type="ARBA" id="ARBA00023237"/>
    </source>
</evidence>
<feature type="region of interest" description="Disordered" evidence="4">
    <location>
        <begin position="770"/>
        <end position="790"/>
    </location>
</feature>
<keyword evidence="8" id="KW-1185">Reference proteome</keyword>
<comment type="subcellular location">
    <subcellularLocation>
        <location evidence="1">Cell outer membrane</location>
    </subcellularLocation>
</comment>
<dbReference type="PANTHER" id="PTHR40980">
    <property type="entry name" value="PLUG DOMAIN-CONTAINING PROTEIN"/>
    <property type="match status" value="1"/>
</dbReference>
<dbReference type="InterPro" id="IPR041700">
    <property type="entry name" value="OMP_b-brl_3"/>
</dbReference>
<dbReference type="Pfam" id="PF14905">
    <property type="entry name" value="OMP_b-brl_3"/>
    <property type="match status" value="1"/>
</dbReference>
<name>A0ABP1EPM9_9FLAO</name>
<dbReference type="Gene3D" id="2.40.170.20">
    <property type="entry name" value="TonB-dependent receptor, beta-barrel domain"/>
    <property type="match status" value="1"/>
</dbReference>
<dbReference type="Gene3D" id="2.60.40.1120">
    <property type="entry name" value="Carboxypeptidase-like, regulatory domain"/>
    <property type="match status" value="1"/>
</dbReference>
<evidence type="ECO:0000256" key="2">
    <source>
        <dbReference type="ARBA" id="ARBA00023136"/>
    </source>
</evidence>
<keyword evidence="3" id="KW-0998">Cell outer membrane</keyword>
<dbReference type="InterPro" id="IPR037066">
    <property type="entry name" value="Plug_dom_sf"/>
</dbReference>
<gene>
    <name evidence="7" type="ORF">T190607A01A_30424</name>
</gene>
<evidence type="ECO:0000256" key="4">
    <source>
        <dbReference type="SAM" id="MobiDB-lite"/>
    </source>
</evidence>
<evidence type="ECO:0000259" key="6">
    <source>
        <dbReference type="Pfam" id="PF14905"/>
    </source>
</evidence>
<dbReference type="SUPFAM" id="SSF49464">
    <property type="entry name" value="Carboxypeptidase regulatory domain-like"/>
    <property type="match status" value="1"/>
</dbReference>
<dbReference type="PANTHER" id="PTHR40980:SF4">
    <property type="entry name" value="TONB-DEPENDENT RECEPTOR-LIKE BETA-BARREL DOMAIN-CONTAINING PROTEIN"/>
    <property type="match status" value="1"/>
</dbReference>
<reference evidence="7 8" key="1">
    <citation type="submission" date="2024-05" db="EMBL/GenBank/DDBJ databases">
        <authorList>
            <person name="Duchaud E."/>
        </authorList>
    </citation>
    <scope>NUCLEOTIDE SEQUENCE [LARGE SCALE GENOMIC DNA]</scope>
    <source>
        <strain evidence="7">Ena-SAMPLE-TAB-13-05-2024-13:56:06:370-140302</strain>
    </source>
</reference>
<evidence type="ECO:0000256" key="1">
    <source>
        <dbReference type="ARBA" id="ARBA00004442"/>
    </source>
</evidence>
<accession>A0ABP1EPM9</accession>
<keyword evidence="5" id="KW-0732">Signal</keyword>
<organism evidence="7 8">
    <name type="scientific">Tenacibaculum platacis</name>
    <dbReference type="NCBI Taxonomy" id="3137852"/>
    <lineage>
        <taxon>Bacteria</taxon>
        <taxon>Pseudomonadati</taxon>
        <taxon>Bacteroidota</taxon>
        <taxon>Flavobacteriia</taxon>
        <taxon>Flavobacteriales</taxon>
        <taxon>Flavobacteriaceae</taxon>
        <taxon>Tenacibaculum</taxon>
    </lineage>
</organism>
<evidence type="ECO:0000313" key="7">
    <source>
        <dbReference type="EMBL" id="CAL2089950.1"/>
    </source>
</evidence>
<feature type="compositionally biased region" description="Basic and acidic residues" evidence="4">
    <location>
        <begin position="778"/>
        <end position="790"/>
    </location>
</feature>
<dbReference type="Pfam" id="PF13715">
    <property type="entry name" value="CarbopepD_reg_2"/>
    <property type="match status" value="1"/>
</dbReference>
<protein>
    <submittedName>
        <fullName evidence="7">Outer membrane receptor protein involved in Fe transport</fullName>
    </submittedName>
</protein>
<sequence>MKTNFTKSLLLFLLTLSIGQIAAQHSIAGKITDAQKQPLPFANVILLSEKENSTPKGVVTDDNGNFRFENISEGKYSIEISMLGFKTKTSEKFQLTANKTIDFTLKEENESLDEVVIQSKRPVIRQTAEKLVVDLENSEMLNSSLQDVVKRVPGVIVTNNGINFAGRSDIRILINGKTTDYMDMDTLLQDLPADNIAKVELIEQPGAEFDAEGSGPIINIILKKNVKLGTHGNVGAWVGEDEGIEYGTNASIASYKNKLNWQLNSGYSAPTWRDDLFIKRTVGTTVYDQATIEPYDPKRIWIGGSIDYYINDKNTIGLGTRYNNTTSDRISKSNTDITTPTTLERFVTENTFDRDRNTFSFNPYYEYKSETDKLLVDFNYIDFKNENTNDIYAVTGNTVPFTNQRYLQDGKYTINTYRIDYVKSFTDEFKLSVGTKYSDVDTDSDLKLFTQNNTGGFDFQAADSNRFLIDENIFAVYSKINASFGDWSLSGGLRYENSDTKGTSTNTNTTRTRIISELFPSASVSRKLTEQLGVNLAYSYRIRRPNYNSLNSFVTVYDPLTSEVGNPNLKPAFTNNYQFNLTFDNQPFFTVAYSETRDNLFLFIAQDDATAQISRTTINLEDRKNWNFRLFGPLDFIPGVEGFTGFIVDYNKFASTELVPNLLLEKWNYGWYTQASYKLPWDVNAEMSSYFGSGALEGQIDVGWIGNLSFSFGKKFMDDRLKVNLGINKVLDRGFVGRVNYDNINANIESNGSRQNVQLRFTYSFGSKFGKKKNKRNASNDEQNRIDDND</sequence>
<feature type="signal peptide" evidence="5">
    <location>
        <begin position="1"/>
        <end position="22"/>
    </location>
</feature>
<dbReference type="InterPro" id="IPR036942">
    <property type="entry name" value="Beta-barrel_TonB_sf"/>
</dbReference>
<comment type="caution">
    <text evidence="7">The sequence shown here is derived from an EMBL/GenBank/DDBJ whole genome shotgun (WGS) entry which is preliminary data.</text>
</comment>
<dbReference type="EMBL" id="CAXIXY010000005">
    <property type="protein sequence ID" value="CAL2089950.1"/>
    <property type="molecule type" value="Genomic_DNA"/>
</dbReference>
<proteinExistence type="predicted"/>